<organism evidence="1">
    <name type="scientific">Amphimedon queenslandica</name>
    <name type="common">Sponge</name>
    <dbReference type="NCBI Taxonomy" id="400682"/>
    <lineage>
        <taxon>Eukaryota</taxon>
        <taxon>Metazoa</taxon>
        <taxon>Porifera</taxon>
        <taxon>Demospongiae</taxon>
        <taxon>Heteroscleromorpha</taxon>
        <taxon>Haplosclerida</taxon>
        <taxon>Niphatidae</taxon>
        <taxon>Amphimedon</taxon>
    </lineage>
</organism>
<sequence>MGCSNGAESIVHSLKLILANQSIPSNSKGCLLLDFSNACNCINRLSMFSEVRFKIPLLSNWVECCYWAQPNLFFGDYIIPSCCGVQQGDLLGHLLFSLVLQPIVERLESEVPGLVLNSWYLDDGVLCGSSDDLLAALTIIED</sequence>
<proteinExistence type="predicted"/>
<evidence type="ECO:0000313" key="1">
    <source>
        <dbReference type="EnsemblMetazoa" id="Aqu2.1.08618_001"/>
    </source>
</evidence>
<dbReference type="OrthoDB" id="2016582at2759"/>
<dbReference type="InParanoid" id="A0A1X7T2E6"/>
<evidence type="ECO:0008006" key="2">
    <source>
        <dbReference type="Google" id="ProtNLM"/>
    </source>
</evidence>
<accession>A0A1X7T2E6</accession>
<protein>
    <recommendedName>
        <fullName evidence="2">Reverse transcriptase domain-containing protein</fullName>
    </recommendedName>
</protein>
<name>A0A1X7T2E6_AMPQE</name>
<reference evidence="1" key="1">
    <citation type="submission" date="2017-05" db="UniProtKB">
        <authorList>
            <consortium name="EnsemblMetazoa"/>
        </authorList>
    </citation>
    <scope>IDENTIFICATION</scope>
</reference>
<dbReference type="AlphaFoldDB" id="A0A1X7T2E6"/>
<dbReference type="EnsemblMetazoa" id="Aqu2.1.08618_001">
    <property type="protein sequence ID" value="Aqu2.1.08618_001"/>
    <property type="gene ID" value="Aqu2.1.08618"/>
</dbReference>